<evidence type="ECO:0000256" key="1">
    <source>
        <dbReference type="SAM" id="MobiDB-lite"/>
    </source>
</evidence>
<dbReference type="InterPro" id="IPR050400">
    <property type="entry name" value="Bact_Cytoskel_RodZ"/>
</dbReference>
<gene>
    <name evidence="3" type="ORF">DES41_101384</name>
</gene>
<keyword evidence="4" id="KW-1185">Reference proteome</keyword>
<dbReference type="GO" id="GO:0003677">
    <property type="term" value="F:DNA binding"/>
    <property type="evidence" value="ECO:0007669"/>
    <property type="project" value="InterPro"/>
</dbReference>
<reference evidence="3 4" key="1">
    <citation type="submission" date="2018-07" db="EMBL/GenBank/DDBJ databases">
        <title>Genomic Encyclopedia of Type Strains, Phase IV (KMG-IV): sequencing the most valuable type-strain genomes for metagenomic binning, comparative biology and taxonomic classification.</title>
        <authorList>
            <person name="Goeker M."/>
        </authorList>
    </citation>
    <scope>NUCLEOTIDE SEQUENCE [LARGE SCALE GENOMIC DNA]</scope>
    <source>
        <strain evidence="3 4">DSM 21634</strain>
    </source>
</reference>
<dbReference type="PANTHER" id="PTHR34475">
    <property type="match status" value="1"/>
</dbReference>
<feature type="region of interest" description="Disordered" evidence="1">
    <location>
        <begin position="1"/>
        <end position="27"/>
    </location>
</feature>
<protein>
    <submittedName>
        <fullName evidence="3">Cytoskeleton protein RodZ</fullName>
    </submittedName>
</protein>
<feature type="region of interest" description="Disordered" evidence="1">
    <location>
        <begin position="158"/>
        <end position="179"/>
    </location>
</feature>
<feature type="domain" description="Cytoskeleton protein RodZ-like C-terminal" evidence="2">
    <location>
        <begin position="212"/>
        <end position="282"/>
    </location>
</feature>
<sequence>MSDKNLSPDVASPPSDQATSGAQRAGAMLRQAREDAGLHVEALAVALKVTVKKLEALEAGRIDLLPDPTFARGLAASICRGLKLDPKPVLDLMPGIAGERREVAPPAINARFEPGAAASGSSALRSSPSPAMWIVAVLLLGALAIYLWPGMGGSPADADNGSAATPMGAPSTVTESVTPAEPAPAAAPTVVEPAPVAPAPAAVAEPAPLLQFVAKSETWVQVTDATGATPLRRSLVAGETVTAAGTPPLNVVVGRIDAVEVQVRGEPRDLRTIAKNNVARFEVK</sequence>
<dbReference type="InterPro" id="IPR025194">
    <property type="entry name" value="RodZ-like_C"/>
</dbReference>
<proteinExistence type="predicted"/>
<dbReference type="AlphaFoldDB" id="A0A368Y7W4"/>
<dbReference type="PANTHER" id="PTHR34475:SF1">
    <property type="entry name" value="CYTOSKELETON PROTEIN RODZ"/>
    <property type="match status" value="1"/>
</dbReference>
<dbReference type="OrthoDB" id="5293433at2"/>
<dbReference type="InterPro" id="IPR010982">
    <property type="entry name" value="Lambda_DNA-bd_dom_sf"/>
</dbReference>
<dbReference type="CDD" id="cd00093">
    <property type="entry name" value="HTH_XRE"/>
    <property type="match status" value="1"/>
</dbReference>
<dbReference type="Proteomes" id="UP000252884">
    <property type="component" value="Unassembled WGS sequence"/>
</dbReference>
<evidence type="ECO:0000259" key="2">
    <source>
        <dbReference type="Pfam" id="PF13464"/>
    </source>
</evidence>
<organism evidence="3 4">
    <name type="scientific">Pseudorhodoferax soli</name>
    <dbReference type="NCBI Taxonomy" id="545864"/>
    <lineage>
        <taxon>Bacteria</taxon>
        <taxon>Pseudomonadati</taxon>
        <taxon>Pseudomonadota</taxon>
        <taxon>Betaproteobacteria</taxon>
        <taxon>Burkholderiales</taxon>
        <taxon>Comamonadaceae</taxon>
    </lineage>
</organism>
<dbReference type="Gene3D" id="1.10.260.40">
    <property type="entry name" value="lambda repressor-like DNA-binding domains"/>
    <property type="match status" value="1"/>
</dbReference>
<dbReference type="EMBL" id="QPJK01000001">
    <property type="protein sequence ID" value="RCW75789.1"/>
    <property type="molecule type" value="Genomic_DNA"/>
</dbReference>
<dbReference type="Pfam" id="PF13413">
    <property type="entry name" value="HTH_25"/>
    <property type="match status" value="1"/>
</dbReference>
<evidence type="ECO:0000313" key="4">
    <source>
        <dbReference type="Proteomes" id="UP000252884"/>
    </source>
</evidence>
<evidence type="ECO:0000313" key="3">
    <source>
        <dbReference type="EMBL" id="RCW75789.1"/>
    </source>
</evidence>
<dbReference type="RefSeq" id="WP_114465400.1">
    <property type="nucleotide sequence ID" value="NZ_QPJK01000001.1"/>
</dbReference>
<dbReference type="InterPro" id="IPR001387">
    <property type="entry name" value="Cro/C1-type_HTH"/>
</dbReference>
<dbReference type="Pfam" id="PF13464">
    <property type="entry name" value="RodZ_C"/>
    <property type="match status" value="1"/>
</dbReference>
<name>A0A368Y7W4_9BURK</name>
<accession>A0A368Y7W4</accession>
<comment type="caution">
    <text evidence="3">The sequence shown here is derived from an EMBL/GenBank/DDBJ whole genome shotgun (WGS) entry which is preliminary data.</text>
</comment>